<dbReference type="InterPro" id="IPR000468">
    <property type="entry name" value="Barstar"/>
</dbReference>
<accession>A0A518C5G5</accession>
<name>A0A518C5G5_9BACT</name>
<evidence type="ECO:0000259" key="2">
    <source>
        <dbReference type="Pfam" id="PF01337"/>
    </source>
</evidence>
<reference evidence="4" key="1">
    <citation type="submission" date="2019-02" db="EMBL/GenBank/DDBJ databases">
        <title>Deep-cultivation of Planctomycetes and their phenomic and genomic characterization uncovers novel biology.</title>
        <authorList>
            <person name="Wiegand S."/>
            <person name="Jogler M."/>
            <person name="Boedeker C."/>
            <person name="Pinto D."/>
            <person name="Vollmers J."/>
            <person name="Rivas-Marin E."/>
            <person name="Kohn T."/>
            <person name="Peeters S.H."/>
            <person name="Heuer A."/>
            <person name="Rast P."/>
            <person name="Oberbeckmann S."/>
            <person name="Bunk B."/>
            <person name="Jeske O."/>
            <person name="Meyerdierks A."/>
            <person name="Storesund J.E."/>
            <person name="Kallscheuer N."/>
            <person name="Luecker S."/>
            <person name="Lage O.M."/>
            <person name="Pohl T."/>
            <person name="Merkel B.J."/>
            <person name="Hornburger P."/>
            <person name="Mueller R.-W."/>
            <person name="Bruemmer F."/>
            <person name="Labrenz M."/>
            <person name="Spormann A.M."/>
            <person name="Op den Camp H."/>
            <person name="Overmann J."/>
            <person name="Amann R."/>
            <person name="Jetten M.S.M."/>
            <person name="Mascher T."/>
            <person name="Medema M.H."/>
            <person name="Devos D.P."/>
            <person name="Kaster A.-K."/>
            <person name="Ovreas L."/>
            <person name="Rohde M."/>
            <person name="Galperin M.Y."/>
            <person name="Jogler C."/>
        </authorList>
    </citation>
    <scope>NUCLEOTIDE SEQUENCE [LARGE SCALE GENOMIC DNA]</scope>
    <source>
        <strain evidence="4">Pan97</strain>
    </source>
</reference>
<protein>
    <submittedName>
        <fullName evidence="3">Barstar</fullName>
    </submittedName>
</protein>
<evidence type="ECO:0000313" key="3">
    <source>
        <dbReference type="EMBL" id="QDU74466.1"/>
    </source>
</evidence>
<evidence type="ECO:0000313" key="4">
    <source>
        <dbReference type="Proteomes" id="UP000318626"/>
    </source>
</evidence>
<dbReference type="SUPFAM" id="SSF52038">
    <property type="entry name" value="Barstar-related"/>
    <property type="match status" value="1"/>
</dbReference>
<comment type="similarity">
    <text evidence="1">Belongs to the barstar family.</text>
</comment>
<dbReference type="OrthoDB" id="7575400at2"/>
<organism evidence="3 4">
    <name type="scientific">Bremerella volcania</name>
    <dbReference type="NCBI Taxonomy" id="2527984"/>
    <lineage>
        <taxon>Bacteria</taxon>
        <taxon>Pseudomonadati</taxon>
        <taxon>Planctomycetota</taxon>
        <taxon>Planctomycetia</taxon>
        <taxon>Pirellulales</taxon>
        <taxon>Pirellulaceae</taxon>
        <taxon>Bremerella</taxon>
    </lineage>
</organism>
<proteinExistence type="inferred from homology"/>
<keyword evidence="4" id="KW-1185">Reference proteome</keyword>
<dbReference type="Proteomes" id="UP000318626">
    <property type="component" value="Chromosome"/>
</dbReference>
<dbReference type="Pfam" id="PF01337">
    <property type="entry name" value="Barstar"/>
    <property type="match status" value="1"/>
</dbReference>
<dbReference type="EMBL" id="CP036289">
    <property type="protein sequence ID" value="QDU74466.1"/>
    <property type="molecule type" value="Genomic_DNA"/>
</dbReference>
<dbReference type="KEGG" id="bvo:Pan97_14740"/>
<dbReference type="RefSeq" id="WP_144971423.1">
    <property type="nucleotide sequence ID" value="NZ_CP036289.1"/>
</dbReference>
<evidence type="ECO:0000256" key="1">
    <source>
        <dbReference type="ARBA" id="ARBA00006845"/>
    </source>
</evidence>
<feature type="domain" description="Barstar (barnase inhibitor)" evidence="2">
    <location>
        <begin position="14"/>
        <end position="93"/>
    </location>
</feature>
<sequence length="107" mass="11778">MSAPEPFRVVVPASLESIEEIYAFLAERLSFPGYFGFNLDALYDCATSDICQPILLVWPRSWECGNPYLYLSAMKLLGVLMDAAEENPNLKIEFAPVPSPSKGEGTG</sequence>
<dbReference type="AlphaFoldDB" id="A0A518C5G5"/>
<dbReference type="Gene3D" id="3.30.370.10">
    <property type="entry name" value="Barstar-like"/>
    <property type="match status" value="1"/>
</dbReference>
<dbReference type="InterPro" id="IPR035905">
    <property type="entry name" value="Barstar-like_sf"/>
</dbReference>
<gene>
    <name evidence="3" type="ORF">Pan97_14740</name>
</gene>